<evidence type="ECO:0000313" key="1">
    <source>
        <dbReference type="EMBL" id="MEN3930736.1"/>
    </source>
</evidence>
<evidence type="ECO:0000313" key="2">
    <source>
        <dbReference type="Proteomes" id="UP001418637"/>
    </source>
</evidence>
<name>A0ABV0BKD2_9HYPH</name>
<accession>A0ABV0BKD2</accession>
<keyword evidence="2" id="KW-1185">Reference proteome</keyword>
<gene>
    <name evidence="1" type="ORF">WJT86_06630</name>
</gene>
<dbReference type="Proteomes" id="UP001418637">
    <property type="component" value="Unassembled WGS sequence"/>
</dbReference>
<reference evidence="1 2" key="1">
    <citation type="submission" date="2024-04" db="EMBL/GenBank/DDBJ databases">
        <title>A novel species isolated from cricket.</title>
        <authorList>
            <person name="Wang H.-C."/>
        </authorList>
    </citation>
    <scope>NUCLEOTIDE SEQUENCE [LARGE SCALE GENOMIC DNA]</scope>
    <source>
        <strain evidence="1 2">WL0021</strain>
    </source>
</reference>
<comment type="caution">
    <text evidence="1">The sequence shown here is derived from an EMBL/GenBank/DDBJ whole genome shotgun (WGS) entry which is preliminary data.</text>
</comment>
<dbReference type="Pfam" id="PF08904">
    <property type="entry name" value="EipB_like"/>
    <property type="match status" value="1"/>
</dbReference>
<dbReference type="RefSeq" id="WP_346336744.1">
    <property type="nucleotide sequence ID" value="NZ_JBBYXI010000002.1"/>
</dbReference>
<dbReference type="InterPro" id="IPR015000">
    <property type="entry name" value="EipB-like"/>
</dbReference>
<protein>
    <submittedName>
        <fullName evidence="1">DUF1849 family protein</fullName>
    </submittedName>
</protein>
<dbReference type="EMBL" id="JBBYXI010000002">
    <property type="protein sequence ID" value="MEN3930736.1"/>
    <property type="molecule type" value="Genomic_DNA"/>
</dbReference>
<organism evidence="1 2">
    <name type="scientific">Hohaiivirga grylli</name>
    <dbReference type="NCBI Taxonomy" id="3133970"/>
    <lineage>
        <taxon>Bacteria</taxon>
        <taxon>Pseudomonadati</taxon>
        <taxon>Pseudomonadota</taxon>
        <taxon>Alphaproteobacteria</taxon>
        <taxon>Hyphomicrobiales</taxon>
        <taxon>Methylobacteriaceae</taxon>
        <taxon>Hohaiivirga</taxon>
    </lineage>
</organism>
<proteinExistence type="predicted"/>
<sequence>MPFASYRAVYDLRIDETSENKGIEGINGRLVYEQTGNACEGFVFNARQVVTIQTENGQSTIDSSNSSFESGDGKTLRFKNQSKANNRIIEETAGEAIIVDGNELQVRLSKPEKEQIQEKGEISLPTSWERKLISSALNGVKLVSSKIYDGTDDGKTSFETFAIIGKRIEPGEGEVEEAARVPELQKLARWPIKTTYFKQDAESVGERVPSYAISAEVYENGINRNVIINYSDFSVKAELKELKFLPVQSCNP</sequence>